<dbReference type="PANTHER" id="PTHR30160:SF15">
    <property type="entry name" value="GLYCOSYLTRANSFERASE HI_0523-RELATED"/>
    <property type="match status" value="1"/>
</dbReference>
<evidence type="ECO:0000256" key="1">
    <source>
        <dbReference type="ARBA" id="ARBA00022676"/>
    </source>
</evidence>
<reference evidence="3 4" key="1">
    <citation type="submission" date="2023-10" db="EMBL/GenBank/DDBJ databases">
        <title>Wastewater isolates of ESBL- and carbapenemase-producing Gram-negative bacteria from New Zealand.</title>
        <authorList>
            <person name="Straub C."/>
            <person name="Weaver L."/>
            <person name="Cornelius A."/>
            <person name="Mcgill E."/>
            <person name="Dyet K."/>
            <person name="White L."/>
            <person name="Pattis I."/>
        </authorList>
    </citation>
    <scope>NUCLEOTIDE SEQUENCE [LARGE SCALE GENOMIC DNA]</scope>
    <source>
        <strain evidence="3 4">ESBL09</strain>
    </source>
</reference>
<dbReference type="GO" id="GO:0005829">
    <property type="term" value="C:cytosol"/>
    <property type="evidence" value="ECO:0007669"/>
    <property type="project" value="TreeGrafter"/>
</dbReference>
<comment type="caution">
    <text evidence="3">The sequence shown here is derived from an EMBL/GenBank/DDBJ whole genome shotgun (WGS) entry which is preliminary data.</text>
</comment>
<dbReference type="Pfam" id="PF01075">
    <property type="entry name" value="Glyco_transf_9"/>
    <property type="match status" value="1"/>
</dbReference>
<protein>
    <submittedName>
        <fullName evidence="3">Glycosyltransferase family 9 protein</fullName>
    </submittedName>
</protein>
<dbReference type="PANTHER" id="PTHR30160">
    <property type="entry name" value="TETRAACYLDISACCHARIDE 4'-KINASE-RELATED"/>
    <property type="match status" value="1"/>
</dbReference>
<dbReference type="InterPro" id="IPR051199">
    <property type="entry name" value="LPS_LOS_Heptosyltrfase"/>
</dbReference>
<keyword evidence="4" id="KW-1185">Reference proteome</keyword>
<evidence type="ECO:0000256" key="2">
    <source>
        <dbReference type="ARBA" id="ARBA00022679"/>
    </source>
</evidence>
<dbReference type="SUPFAM" id="SSF53756">
    <property type="entry name" value="UDP-Glycosyltransferase/glycogen phosphorylase"/>
    <property type="match status" value="1"/>
</dbReference>
<evidence type="ECO:0000313" key="4">
    <source>
        <dbReference type="Proteomes" id="UP001331691"/>
    </source>
</evidence>
<keyword evidence="1" id="KW-0328">Glycosyltransferase</keyword>
<gene>
    <name evidence="3" type="ORF">V4836_23810</name>
</gene>
<accession>A0AB35XCK8</accession>
<sequence length="375" mass="43488">MAKELLMDLRKKLTIISLIFGIRIRKRIRRNKIKKILLLRYDRIGDMVVTTPLIRELTKRGYEVSTISQKDSIDFISKNPYIKNTYIWNRDNKSMFKNAMSIRKYKYDLAIDMREQLEVKTFLFSLITGAKYLAGFNKANIRKFDHSISYNHPNNHITMKMDAILKELFDIYNADLHYDAFIDDETENNAISFISDINKLNGKVVVINPFASLRERDMSIEQLTHVINEIKKEYTDACIILIGNECLLNNLPEVGAHIFHSKSILDVLPVIKHSDLVLTVDTAALHLAGAYDRKIVGLYGIFNWDEYTQWLKWDIFNSKALPDNFDIKNYLHNNEHSFGIKSLNVSESLHSEKGTLINTIPKDKIAESVLRILKS</sequence>
<dbReference type="CDD" id="cd03789">
    <property type="entry name" value="GT9_LPS_heptosyltransferase"/>
    <property type="match status" value="1"/>
</dbReference>
<dbReference type="Gene3D" id="3.40.50.2000">
    <property type="entry name" value="Glycogen Phosphorylase B"/>
    <property type="match status" value="2"/>
</dbReference>
<dbReference type="EMBL" id="JAZKKV010000001">
    <property type="protein sequence ID" value="MEE9657090.1"/>
    <property type="molecule type" value="Genomic_DNA"/>
</dbReference>
<dbReference type="InterPro" id="IPR002201">
    <property type="entry name" value="Glyco_trans_9"/>
</dbReference>
<dbReference type="AlphaFoldDB" id="A0AB35XCK8"/>
<proteinExistence type="predicted"/>
<organism evidence="3 4">
    <name type="scientific">Kluyvera ascorbata</name>
    <dbReference type="NCBI Taxonomy" id="51288"/>
    <lineage>
        <taxon>Bacteria</taxon>
        <taxon>Pseudomonadati</taxon>
        <taxon>Pseudomonadota</taxon>
        <taxon>Gammaproteobacteria</taxon>
        <taxon>Enterobacterales</taxon>
        <taxon>Enterobacteriaceae</taxon>
        <taxon>Kluyvera</taxon>
    </lineage>
</organism>
<dbReference type="RefSeq" id="WP_331389267.1">
    <property type="nucleotide sequence ID" value="NZ_JAZKKV010000001.1"/>
</dbReference>
<dbReference type="GO" id="GO:0008713">
    <property type="term" value="F:ADP-heptose-lipopolysaccharide heptosyltransferase activity"/>
    <property type="evidence" value="ECO:0007669"/>
    <property type="project" value="TreeGrafter"/>
</dbReference>
<name>A0AB35XCK8_9ENTR</name>
<evidence type="ECO:0000313" key="3">
    <source>
        <dbReference type="EMBL" id="MEE9657090.1"/>
    </source>
</evidence>
<keyword evidence="2" id="KW-0808">Transferase</keyword>
<dbReference type="Proteomes" id="UP001331691">
    <property type="component" value="Unassembled WGS sequence"/>
</dbReference>
<dbReference type="GO" id="GO:0009244">
    <property type="term" value="P:lipopolysaccharide core region biosynthetic process"/>
    <property type="evidence" value="ECO:0007669"/>
    <property type="project" value="TreeGrafter"/>
</dbReference>